<evidence type="ECO:0000313" key="3">
    <source>
        <dbReference type="Proteomes" id="UP000298416"/>
    </source>
</evidence>
<reference evidence="2" key="1">
    <citation type="submission" date="2018-01" db="EMBL/GenBank/DDBJ databases">
        <authorList>
            <person name="Mao J.F."/>
        </authorList>
    </citation>
    <scope>NUCLEOTIDE SEQUENCE</scope>
    <source>
        <strain evidence="2">Huo1</strain>
        <tissue evidence="2">Leaf</tissue>
    </source>
</reference>
<accession>A0A8X8WF06</accession>
<proteinExistence type="predicted"/>
<dbReference type="AlphaFoldDB" id="A0A8X8WF06"/>
<reference evidence="2" key="2">
    <citation type="submission" date="2020-08" db="EMBL/GenBank/DDBJ databases">
        <title>Plant Genome Project.</title>
        <authorList>
            <person name="Zhang R.-G."/>
        </authorList>
    </citation>
    <scope>NUCLEOTIDE SEQUENCE</scope>
    <source>
        <strain evidence="2">Huo1</strain>
        <tissue evidence="2">Leaf</tissue>
    </source>
</reference>
<name>A0A8X8WF06_SALSN</name>
<dbReference type="EMBL" id="PNBA02000018">
    <property type="protein sequence ID" value="KAG6393124.1"/>
    <property type="molecule type" value="Genomic_DNA"/>
</dbReference>
<evidence type="ECO:0000313" key="2">
    <source>
        <dbReference type="EMBL" id="KAG6393124.1"/>
    </source>
</evidence>
<gene>
    <name evidence="2" type="ORF">SASPL_147356</name>
</gene>
<comment type="caution">
    <text evidence="2">The sequence shown here is derived from an EMBL/GenBank/DDBJ whole genome shotgun (WGS) entry which is preliminary data.</text>
</comment>
<feature type="region of interest" description="Disordered" evidence="1">
    <location>
        <begin position="58"/>
        <end position="103"/>
    </location>
</feature>
<keyword evidence="3" id="KW-1185">Reference proteome</keyword>
<dbReference type="Proteomes" id="UP000298416">
    <property type="component" value="Unassembled WGS sequence"/>
</dbReference>
<organism evidence="2">
    <name type="scientific">Salvia splendens</name>
    <name type="common">Scarlet sage</name>
    <dbReference type="NCBI Taxonomy" id="180675"/>
    <lineage>
        <taxon>Eukaryota</taxon>
        <taxon>Viridiplantae</taxon>
        <taxon>Streptophyta</taxon>
        <taxon>Embryophyta</taxon>
        <taxon>Tracheophyta</taxon>
        <taxon>Spermatophyta</taxon>
        <taxon>Magnoliopsida</taxon>
        <taxon>eudicotyledons</taxon>
        <taxon>Gunneridae</taxon>
        <taxon>Pentapetalae</taxon>
        <taxon>asterids</taxon>
        <taxon>lamiids</taxon>
        <taxon>Lamiales</taxon>
        <taxon>Lamiaceae</taxon>
        <taxon>Nepetoideae</taxon>
        <taxon>Mentheae</taxon>
        <taxon>Salviinae</taxon>
        <taxon>Salvia</taxon>
        <taxon>Salvia subgen. Calosphace</taxon>
        <taxon>core Calosphace</taxon>
    </lineage>
</organism>
<sequence>MSNRNVDRTESMVVTSAGVTRDLEQFQPVSGALDSTSLAFEHILATLARFEARLDASERRQAIAQPPLRPDHDPPYDDGLRGRGDAGRHRPVVSDEATVASQQHGGFAAASDFGVVGVRSLRKWRRWSSGETPDSVG</sequence>
<evidence type="ECO:0000256" key="1">
    <source>
        <dbReference type="SAM" id="MobiDB-lite"/>
    </source>
</evidence>
<protein>
    <submittedName>
        <fullName evidence="2">Uncharacterized protein</fullName>
    </submittedName>
</protein>
<feature type="compositionally biased region" description="Basic and acidic residues" evidence="1">
    <location>
        <begin position="69"/>
        <end position="88"/>
    </location>
</feature>